<evidence type="ECO:0000256" key="3">
    <source>
        <dbReference type="ARBA" id="ARBA00023163"/>
    </source>
</evidence>
<comment type="similarity">
    <text evidence="5">Belongs to the TAF13 family.</text>
</comment>
<dbReference type="InterPro" id="IPR009072">
    <property type="entry name" value="Histone-fold"/>
</dbReference>
<comment type="subcellular location">
    <subcellularLocation>
        <location evidence="1">Nucleus</location>
    </subcellularLocation>
</comment>
<dbReference type="PANTHER" id="PTHR11380">
    <property type="entry name" value="TRANSCRIPTION INITIATION FACTOR TFIID/SUPT3-RELATED"/>
    <property type="match status" value="1"/>
</dbReference>
<keyword evidence="3" id="KW-0804">Transcription</keyword>
<keyword evidence="8" id="KW-1185">Reference proteome</keyword>
<evidence type="ECO:0000256" key="2">
    <source>
        <dbReference type="ARBA" id="ARBA00023015"/>
    </source>
</evidence>
<dbReference type="EMBL" id="JAUCMV010000003">
    <property type="protein sequence ID" value="KAK0407925.1"/>
    <property type="molecule type" value="Genomic_DNA"/>
</dbReference>
<dbReference type="AlphaFoldDB" id="A0AA39HM62"/>
<reference evidence="7" key="1">
    <citation type="submission" date="2023-06" db="EMBL/GenBank/DDBJ databases">
        <title>Genomic analysis of the entomopathogenic nematode Steinernema hermaphroditum.</title>
        <authorList>
            <person name="Schwarz E.M."/>
            <person name="Heppert J.K."/>
            <person name="Baniya A."/>
            <person name="Schwartz H.T."/>
            <person name="Tan C.-H."/>
            <person name="Antoshechkin I."/>
            <person name="Sternberg P.W."/>
            <person name="Goodrich-Blair H."/>
            <person name="Dillman A.R."/>
        </authorList>
    </citation>
    <scope>NUCLEOTIDE SEQUENCE</scope>
    <source>
        <strain evidence="7">PS9179</strain>
        <tissue evidence="7">Whole animal</tissue>
    </source>
</reference>
<sequence>MTSHDFAASDDDDFIDEETLPAASLGKRESISRELRNLLYSYGDNKVPYDKTLETFERIVTGYVAMISTRALKVGKPGKLNLEDIYYLIRRDHKKCTRVKQLLTMSEELKKARKAFDEPTEF</sequence>
<evidence type="ECO:0000256" key="1">
    <source>
        <dbReference type="ARBA" id="ARBA00004123"/>
    </source>
</evidence>
<dbReference type="InterPro" id="IPR003195">
    <property type="entry name" value="TFIID_TAF13"/>
</dbReference>
<evidence type="ECO:0000256" key="5">
    <source>
        <dbReference type="ARBA" id="ARBA00038392"/>
    </source>
</evidence>
<keyword evidence="4" id="KW-0539">Nucleus</keyword>
<proteinExistence type="inferred from homology"/>
<evidence type="ECO:0000256" key="4">
    <source>
        <dbReference type="ARBA" id="ARBA00023242"/>
    </source>
</evidence>
<dbReference type="PANTHER" id="PTHR11380:SF5">
    <property type="entry name" value="TRANSCRIPTION INITIATION FACTOR TFIID SUBUNIT 13"/>
    <property type="match status" value="1"/>
</dbReference>
<gene>
    <name evidence="7" type="ORF">QR680_003676</name>
</gene>
<protein>
    <recommendedName>
        <fullName evidence="6">Transcription initiation factor TFIID subunit 13</fullName>
    </recommendedName>
</protein>
<comment type="caution">
    <text evidence="7">The sequence shown here is derived from an EMBL/GenBank/DDBJ whole genome shotgun (WGS) entry which is preliminary data.</text>
</comment>
<dbReference type="Proteomes" id="UP001175271">
    <property type="component" value="Unassembled WGS sequence"/>
</dbReference>
<evidence type="ECO:0000313" key="8">
    <source>
        <dbReference type="Proteomes" id="UP001175271"/>
    </source>
</evidence>
<name>A0AA39HM62_9BILA</name>
<dbReference type="GO" id="GO:0006366">
    <property type="term" value="P:transcription by RNA polymerase II"/>
    <property type="evidence" value="ECO:0007669"/>
    <property type="project" value="InterPro"/>
</dbReference>
<organism evidence="7 8">
    <name type="scientific">Steinernema hermaphroditum</name>
    <dbReference type="NCBI Taxonomy" id="289476"/>
    <lineage>
        <taxon>Eukaryota</taxon>
        <taxon>Metazoa</taxon>
        <taxon>Ecdysozoa</taxon>
        <taxon>Nematoda</taxon>
        <taxon>Chromadorea</taxon>
        <taxon>Rhabditida</taxon>
        <taxon>Tylenchina</taxon>
        <taxon>Panagrolaimomorpha</taxon>
        <taxon>Strongyloidoidea</taxon>
        <taxon>Steinernematidae</taxon>
        <taxon>Steinernema</taxon>
    </lineage>
</organism>
<keyword evidence="2" id="KW-0805">Transcription regulation</keyword>
<accession>A0AA39HM62</accession>
<dbReference type="SUPFAM" id="SSF47113">
    <property type="entry name" value="Histone-fold"/>
    <property type="match status" value="1"/>
</dbReference>
<dbReference type="Gene3D" id="1.10.20.10">
    <property type="entry name" value="Histone, subunit A"/>
    <property type="match status" value="1"/>
</dbReference>
<evidence type="ECO:0000313" key="7">
    <source>
        <dbReference type="EMBL" id="KAK0407925.1"/>
    </source>
</evidence>
<evidence type="ECO:0000256" key="6">
    <source>
        <dbReference type="ARBA" id="ARBA00040136"/>
    </source>
</evidence>
<dbReference type="GO" id="GO:0005669">
    <property type="term" value="C:transcription factor TFIID complex"/>
    <property type="evidence" value="ECO:0007669"/>
    <property type="project" value="TreeGrafter"/>
</dbReference>
<dbReference type="Pfam" id="PF02269">
    <property type="entry name" value="TFIID-18kDa"/>
    <property type="match status" value="1"/>
</dbReference>
<dbReference type="GO" id="GO:0046982">
    <property type="term" value="F:protein heterodimerization activity"/>
    <property type="evidence" value="ECO:0007669"/>
    <property type="project" value="InterPro"/>
</dbReference>